<name>R7Q6N4_CHOCR</name>
<dbReference type="Proteomes" id="UP000012073">
    <property type="component" value="Unassembled WGS sequence"/>
</dbReference>
<sequence length="31" mass="3530">MILVMPSGKMLLTRDFIKSCFCAQLRAKTAR</sequence>
<protein>
    <submittedName>
        <fullName evidence="1">Uncharacterized protein</fullName>
    </submittedName>
</protein>
<gene>
    <name evidence="1" type="ORF">CHC_T00001856001</name>
</gene>
<reference evidence="2" key="1">
    <citation type="journal article" date="2013" name="Proc. Natl. Acad. Sci. U.S.A.">
        <title>Genome structure and metabolic features in the red seaweed Chondrus crispus shed light on evolution of the Archaeplastida.</title>
        <authorList>
            <person name="Collen J."/>
            <person name="Porcel B."/>
            <person name="Carre W."/>
            <person name="Ball S.G."/>
            <person name="Chaparro C."/>
            <person name="Tonon T."/>
            <person name="Barbeyron T."/>
            <person name="Michel G."/>
            <person name="Noel B."/>
            <person name="Valentin K."/>
            <person name="Elias M."/>
            <person name="Artiguenave F."/>
            <person name="Arun A."/>
            <person name="Aury J.M."/>
            <person name="Barbosa-Neto J.F."/>
            <person name="Bothwell J.H."/>
            <person name="Bouget F.Y."/>
            <person name="Brillet L."/>
            <person name="Cabello-Hurtado F."/>
            <person name="Capella-Gutierrez S."/>
            <person name="Charrier B."/>
            <person name="Cladiere L."/>
            <person name="Cock J.M."/>
            <person name="Coelho S.M."/>
            <person name="Colleoni C."/>
            <person name="Czjzek M."/>
            <person name="Da Silva C."/>
            <person name="Delage L."/>
            <person name="Denoeud F."/>
            <person name="Deschamps P."/>
            <person name="Dittami S.M."/>
            <person name="Gabaldon T."/>
            <person name="Gachon C.M."/>
            <person name="Groisillier A."/>
            <person name="Herve C."/>
            <person name="Jabbari K."/>
            <person name="Katinka M."/>
            <person name="Kloareg B."/>
            <person name="Kowalczyk N."/>
            <person name="Labadie K."/>
            <person name="Leblanc C."/>
            <person name="Lopez P.J."/>
            <person name="McLachlan D.H."/>
            <person name="Meslet-Cladiere L."/>
            <person name="Moustafa A."/>
            <person name="Nehr Z."/>
            <person name="Nyvall Collen P."/>
            <person name="Panaud O."/>
            <person name="Partensky F."/>
            <person name="Poulain J."/>
            <person name="Rensing S.A."/>
            <person name="Rousvoal S."/>
            <person name="Samson G."/>
            <person name="Symeonidi A."/>
            <person name="Weissenbach J."/>
            <person name="Zambounis A."/>
            <person name="Wincker P."/>
            <person name="Boyen C."/>
        </authorList>
    </citation>
    <scope>NUCLEOTIDE SEQUENCE [LARGE SCALE GENOMIC DNA]</scope>
    <source>
        <strain evidence="2">cv. Stackhouse</strain>
    </source>
</reference>
<organism evidence="1 2">
    <name type="scientific">Chondrus crispus</name>
    <name type="common">Carrageen Irish moss</name>
    <name type="synonym">Polymorpha crispa</name>
    <dbReference type="NCBI Taxonomy" id="2769"/>
    <lineage>
        <taxon>Eukaryota</taxon>
        <taxon>Rhodophyta</taxon>
        <taxon>Florideophyceae</taxon>
        <taxon>Rhodymeniophycidae</taxon>
        <taxon>Gigartinales</taxon>
        <taxon>Gigartinaceae</taxon>
        <taxon>Chondrus</taxon>
    </lineage>
</organism>
<dbReference type="Gramene" id="CDF33026">
    <property type="protein sequence ID" value="CDF33026"/>
    <property type="gene ID" value="CHC_T00001856001"/>
</dbReference>
<proteinExistence type="predicted"/>
<evidence type="ECO:0000313" key="2">
    <source>
        <dbReference type="Proteomes" id="UP000012073"/>
    </source>
</evidence>
<dbReference type="KEGG" id="ccp:CHC_T00001856001"/>
<accession>R7Q6N4</accession>
<dbReference type="AlphaFoldDB" id="R7Q6N4"/>
<dbReference type="GeneID" id="17320546"/>
<keyword evidence="2" id="KW-1185">Reference proteome</keyword>
<dbReference type="EMBL" id="HG001630">
    <property type="protein sequence ID" value="CDF33026.1"/>
    <property type="molecule type" value="Genomic_DNA"/>
</dbReference>
<dbReference type="RefSeq" id="XP_005712829.1">
    <property type="nucleotide sequence ID" value="XM_005712772.1"/>
</dbReference>
<evidence type="ECO:0000313" key="1">
    <source>
        <dbReference type="EMBL" id="CDF33026.1"/>
    </source>
</evidence>